<name>A0A7G1KI94_9NOCA</name>
<dbReference type="InterPro" id="IPR037207">
    <property type="entry name" value="Nuop51_4Fe4S-bd_sf"/>
</dbReference>
<comment type="similarity">
    <text evidence="1">Belongs to the complex I 51 kDa subunit family.</text>
</comment>
<keyword evidence="2" id="KW-0004">4Fe-4S</keyword>
<evidence type="ECO:0000259" key="6">
    <source>
        <dbReference type="SMART" id="SM00928"/>
    </source>
</evidence>
<dbReference type="KEGG" id="nwl:NWFMUON74_27290"/>
<dbReference type="PANTHER" id="PTHR43578">
    <property type="entry name" value="NADH-QUINONE OXIDOREDUCTASE SUBUNIT F"/>
    <property type="match status" value="1"/>
</dbReference>
<dbReference type="EMBL" id="AP023396">
    <property type="protein sequence ID" value="BCK54957.1"/>
    <property type="molecule type" value="Genomic_DNA"/>
</dbReference>
<evidence type="ECO:0000256" key="2">
    <source>
        <dbReference type="ARBA" id="ARBA00022485"/>
    </source>
</evidence>
<evidence type="ECO:0000313" key="7">
    <source>
        <dbReference type="EMBL" id="BCK54957.1"/>
    </source>
</evidence>
<dbReference type="Pfam" id="PF10589">
    <property type="entry name" value="NADH_4Fe-4S"/>
    <property type="match status" value="1"/>
</dbReference>
<dbReference type="InterPro" id="IPR011538">
    <property type="entry name" value="Nuo51_FMN-bd"/>
</dbReference>
<proteinExistence type="inferred from homology"/>
<dbReference type="SUPFAM" id="SSF140490">
    <property type="entry name" value="Nqo1C-terminal domain-like"/>
    <property type="match status" value="1"/>
</dbReference>
<evidence type="ECO:0000313" key="8">
    <source>
        <dbReference type="Proteomes" id="UP000516173"/>
    </source>
</evidence>
<organism evidence="7 8">
    <name type="scientific">Nocardia wallacei</name>
    <dbReference type="NCBI Taxonomy" id="480035"/>
    <lineage>
        <taxon>Bacteria</taxon>
        <taxon>Bacillati</taxon>
        <taxon>Actinomycetota</taxon>
        <taxon>Actinomycetes</taxon>
        <taxon>Mycobacteriales</taxon>
        <taxon>Nocardiaceae</taxon>
        <taxon>Nocardia</taxon>
    </lineage>
</organism>
<dbReference type="InterPro" id="IPR037225">
    <property type="entry name" value="Nuo51_FMN-bd_sf"/>
</dbReference>
<keyword evidence="3" id="KW-0479">Metal-binding</keyword>
<dbReference type="SMART" id="SM00928">
    <property type="entry name" value="NADH_4Fe-4S"/>
    <property type="match status" value="1"/>
</dbReference>
<dbReference type="GO" id="GO:0046872">
    <property type="term" value="F:metal ion binding"/>
    <property type="evidence" value="ECO:0007669"/>
    <property type="project" value="UniProtKB-KW"/>
</dbReference>
<dbReference type="GeneID" id="80347279"/>
<dbReference type="Gene3D" id="3.10.20.600">
    <property type="match status" value="1"/>
</dbReference>
<dbReference type="InterPro" id="IPR019575">
    <property type="entry name" value="Nuop51_4Fe4S-bd"/>
</dbReference>
<dbReference type="Gene3D" id="1.20.1440.230">
    <property type="entry name" value="NADH-ubiquinone oxidoreductase 51kDa subunit, iron-sulphur binding domain"/>
    <property type="match status" value="1"/>
</dbReference>
<feature type="domain" description="NADH-ubiquinone oxidoreductase 51kDa subunit iron-sulphur binding" evidence="6">
    <location>
        <begin position="323"/>
        <end position="368"/>
    </location>
</feature>
<dbReference type="AlphaFoldDB" id="A0A7G1KI94"/>
<keyword evidence="8" id="KW-1185">Reference proteome</keyword>
<accession>A0A7G1KI94</accession>
<evidence type="ECO:0000256" key="5">
    <source>
        <dbReference type="ARBA" id="ARBA00023014"/>
    </source>
</evidence>
<reference evidence="7 8" key="1">
    <citation type="submission" date="2020-08" db="EMBL/GenBank/DDBJ databases">
        <title>Genome Sequencing of Nocardia wallacei strain FMUON74 and assembly.</title>
        <authorList>
            <person name="Toyokawa M."/>
            <person name="Uesaka K."/>
        </authorList>
    </citation>
    <scope>NUCLEOTIDE SEQUENCE [LARGE SCALE GENOMIC DNA]</scope>
    <source>
        <strain evidence="7 8">FMUON74</strain>
    </source>
</reference>
<dbReference type="Pfam" id="PF01512">
    <property type="entry name" value="Complex1_51K"/>
    <property type="match status" value="1"/>
</dbReference>
<protein>
    <submittedName>
        <fullName evidence="7">NADH dehydrogenase</fullName>
    </submittedName>
</protein>
<dbReference type="GO" id="GO:0051539">
    <property type="term" value="F:4 iron, 4 sulfur cluster binding"/>
    <property type="evidence" value="ECO:0007669"/>
    <property type="project" value="UniProtKB-KW"/>
</dbReference>
<dbReference type="SUPFAM" id="SSF142019">
    <property type="entry name" value="Nqo1 FMN-binding domain-like"/>
    <property type="match status" value="1"/>
</dbReference>
<dbReference type="RefSeq" id="WP_187688142.1">
    <property type="nucleotide sequence ID" value="NZ_AP023396.1"/>
</dbReference>
<gene>
    <name evidence="7" type="ORF">NWFMUON74_27290</name>
</gene>
<sequence>MQETSDAIGSLTVGALPGCAPRLLRPGGAVEDLAAYRAAGGYAPLGAPDPLLTEVRHSGLRGRGGAAFPLAVKLTTVRDAWSRGRATVVVANGEEGEPASVKDKWLLRRRPHLVLDGLRLAAAIAGARRAYVYVSDPESARRVDAALTELDTAAVTDVVVELVTVAPGYVAGEETAAIRAIDGGPAKPSDKPPRPFEHGVGGAPTVVSNVETLAHLPFVHRYGGAAFRAVGTDASPGTFLATVTGGDRPAALYELPHGTPVTDLLALHGVSPDAVRGALTGGYFAGMVDRAVLGATLDHESMRGLGGGLGCGAISLLTRECPVAVAAGVLSYFDRENAGQCGSCFNGTAAMAASASALRDGRATMADVERLRRWSVVLRGRGACGTLDGAANTAATLLARFPAEVDAHLGGRCAACGDGIYLAERPFDAQAVLVS</sequence>
<keyword evidence="5" id="KW-0411">Iron-sulfur</keyword>
<evidence type="ECO:0000256" key="1">
    <source>
        <dbReference type="ARBA" id="ARBA00007523"/>
    </source>
</evidence>
<evidence type="ECO:0000256" key="4">
    <source>
        <dbReference type="ARBA" id="ARBA00023004"/>
    </source>
</evidence>
<dbReference type="Proteomes" id="UP000516173">
    <property type="component" value="Chromosome"/>
</dbReference>
<evidence type="ECO:0000256" key="3">
    <source>
        <dbReference type="ARBA" id="ARBA00022723"/>
    </source>
</evidence>
<keyword evidence="4" id="KW-0408">Iron</keyword>
<dbReference type="Gene3D" id="3.40.50.11540">
    <property type="entry name" value="NADH-ubiquinone oxidoreductase 51kDa subunit"/>
    <property type="match status" value="1"/>
</dbReference>
<dbReference type="PANTHER" id="PTHR43578:SF3">
    <property type="entry name" value="NADH-QUINONE OXIDOREDUCTASE SUBUNIT F"/>
    <property type="match status" value="1"/>
</dbReference>
<dbReference type="SUPFAM" id="SSF142984">
    <property type="entry name" value="Nqo1 middle domain-like"/>
    <property type="match status" value="1"/>
</dbReference>